<name>A0A327JTF9_9HYPH</name>
<keyword evidence="3" id="KW-1185">Reference proteome</keyword>
<evidence type="ECO:0000259" key="1">
    <source>
        <dbReference type="Pfam" id="PF03190"/>
    </source>
</evidence>
<organism evidence="2 3">
    <name type="scientific">Rhodobium orientis</name>
    <dbReference type="NCBI Taxonomy" id="34017"/>
    <lineage>
        <taxon>Bacteria</taxon>
        <taxon>Pseudomonadati</taxon>
        <taxon>Pseudomonadota</taxon>
        <taxon>Alphaproteobacteria</taxon>
        <taxon>Hyphomicrobiales</taxon>
        <taxon>Rhodobiaceae</taxon>
        <taxon>Rhodobium</taxon>
    </lineage>
</organism>
<dbReference type="PANTHER" id="PTHR42899">
    <property type="entry name" value="SPERMATOGENESIS-ASSOCIATED PROTEIN 20"/>
    <property type="match status" value="1"/>
</dbReference>
<dbReference type="InterPro" id="IPR036249">
    <property type="entry name" value="Thioredoxin-like_sf"/>
</dbReference>
<dbReference type="InterPro" id="IPR012341">
    <property type="entry name" value="6hp_glycosidase-like_sf"/>
</dbReference>
<dbReference type="InterPro" id="IPR008928">
    <property type="entry name" value="6-hairpin_glycosidase_sf"/>
</dbReference>
<dbReference type="GO" id="GO:0005975">
    <property type="term" value="P:carbohydrate metabolic process"/>
    <property type="evidence" value="ECO:0007669"/>
    <property type="project" value="InterPro"/>
</dbReference>
<sequence length="671" mass="73942">MTENLLKHETSPYLLQHQDNPVHWRPWGKAAFEEAEATGKPILLSVGYAACHWCHVMAHESFEDPDVAAVMNRLYVNVKVDREERPDVDQIYMAALHALGEQGGWPLTMFLTPKGAPFWGGTYFPNTARFGRPGFVTVLEEIARIVRDEPEKVEANQSAIVEHISARSAAGSSLSPGVLDKAAEGLLGVMDPVNGGTKGAPKFPNASVFELLWRAYRRTGNADMRDAVLLALRRISQGGIYDHLGGGFARYSVDDRWLVPHFEKMLYDNAQLVSLLTSAWLQTGDDLFRRRVTETIAWLEREMTLDCGAFAASFDADSEGEEGRFYVWTRGEILTLLGDDDGAFFSDLYDAKPGGNWEGKVVLNRLHTPDTDDPATEERLAILRQRLFEHRASRIPPARDDKVLADWNGLAISALARAAIVFDEPVWLERAISAYRFMSESMVKDGRLGHCWCAGKLVYPGLASDHAAICDAALALYEATREETYLADAIARAENLEQHYADREAGGYFLTADDADDLILRPKSSADEATPNANAVAARALVRLWTLTGNDIYRQRADDILAIFAEDIAKNVFMTAALLNAFDFRLDPVSVVIVGGTPGEVSPMVGALRRCDHPNVVPFVTESTEALPPSHPAAGKTAIEDKETAYVCHGDRCGPPVTAPEALLEAIHVKH</sequence>
<dbReference type="Gene3D" id="1.50.10.10">
    <property type="match status" value="1"/>
</dbReference>
<dbReference type="OrthoDB" id="9762614at2"/>
<feature type="domain" description="Spermatogenesis-associated protein 20-like TRX" evidence="1">
    <location>
        <begin position="4"/>
        <end position="164"/>
    </location>
</feature>
<dbReference type="EMBL" id="NPEV01000007">
    <property type="protein sequence ID" value="RAI28786.1"/>
    <property type="molecule type" value="Genomic_DNA"/>
</dbReference>
<dbReference type="InterPro" id="IPR024705">
    <property type="entry name" value="Ssp411"/>
</dbReference>
<dbReference type="Proteomes" id="UP000249299">
    <property type="component" value="Unassembled WGS sequence"/>
</dbReference>
<proteinExistence type="predicted"/>
<dbReference type="AlphaFoldDB" id="A0A327JTF9"/>
<gene>
    <name evidence="2" type="ORF">CH339_05135</name>
</gene>
<dbReference type="Gene3D" id="3.40.30.10">
    <property type="entry name" value="Glutaredoxin"/>
    <property type="match status" value="1"/>
</dbReference>
<comment type="caution">
    <text evidence="2">The sequence shown here is derived from an EMBL/GenBank/DDBJ whole genome shotgun (WGS) entry which is preliminary data.</text>
</comment>
<accession>A0A327JTF9</accession>
<evidence type="ECO:0000313" key="2">
    <source>
        <dbReference type="EMBL" id="RAI28786.1"/>
    </source>
</evidence>
<dbReference type="SUPFAM" id="SSF52833">
    <property type="entry name" value="Thioredoxin-like"/>
    <property type="match status" value="1"/>
</dbReference>
<dbReference type="Pfam" id="PF03190">
    <property type="entry name" value="Thioredox_DsbH"/>
    <property type="match status" value="1"/>
</dbReference>
<dbReference type="SUPFAM" id="SSF48208">
    <property type="entry name" value="Six-hairpin glycosidases"/>
    <property type="match status" value="1"/>
</dbReference>
<reference evidence="2 3" key="1">
    <citation type="submission" date="2017-07" db="EMBL/GenBank/DDBJ databases">
        <title>Draft Genome Sequences of Select Purple Nonsulfur Bacteria.</title>
        <authorList>
            <person name="Lasarre B."/>
            <person name="Mckinlay J.B."/>
        </authorList>
    </citation>
    <scope>NUCLEOTIDE SEQUENCE [LARGE SCALE GENOMIC DNA]</scope>
    <source>
        <strain evidence="2 3">DSM 11290</strain>
    </source>
</reference>
<dbReference type="RefSeq" id="WP_111433212.1">
    <property type="nucleotide sequence ID" value="NZ_JACIGG010000014.1"/>
</dbReference>
<dbReference type="CDD" id="cd02955">
    <property type="entry name" value="SSP411"/>
    <property type="match status" value="1"/>
</dbReference>
<dbReference type="PIRSF" id="PIRSF006402">
    <property type="entry name" value="UCP006402_thioredoxin"/>
    <property type="match status" value="1"/>
</dbReference>
<dbReference type="PANTHER" id="PTHR42899:SF1">
    <property type="entry name" value="SPERMATOGENESIS-ASSOCIATED PROTEIN 20"/>
    <property type="match status" value="1"/>
</dbReference>
<evidence type="ECO:0000313" key="3">
    <source>
        <dbReference type="Proteomes" id="UP000249299"/>
    </source>
</evidence>
<protein>
    <submittedName>
        <fullName evidence="2">Thioredoxin domain-containing protein</fullName>
    </submittedName>
</protein>
<dbReference type="InterPro" id="IPR004879">
    <property type="entry name" value="Ssp411-like_TRX"/>
</dbReference>